<keyword evidence="10 17" id="KW-1015">Disulfide bond</keyword>
<feature type="chain" id="PRO_5042671021" description="Peroxidase" evidence="18">
    <location>
        <begin position="30"/>
        <end position="326"/>
    </location>
</feature>
<feature type="binding site" evidence="15">
    <location>
        <position position="252"/>
    </location>
    <ligand>
        <name>Ca(2+)</name>
        <dbReference type="ChEBI" id="CHEBI:29108"/>
        <label>2</label>
    </ligand>
</feature>
<dbReference type="PRINTS" id="PR00458">
    <property type="entry name" value="PEROXIDASE"/>
</dbReference>
<evidence type="ECO:0000256" key="12">
    <source>
        <dbReference type="ARBA" id="ARBA00023324"/>
    </source>
</evidence>
<dbReference type="InterPro" id="IPR002016">
    <property type="entry name" value="Haem_peroxidase"/>
</dbReference>
<feature type="binding site" evidence="15">
    <location>
        <position position="247"/>
    </location>
    <ligand>
        <name>Ca(2+)</name>
        <dbReference type="ChEBI" id="CHEBI:29108"/>
        <label>2</label>
    </ligand>
</feature>
<proteinExistence type="inferred from homology"/>
<feature type="binding site" evidence="15">
    <location>
        <position position="77"/>
    </location>
    <ligand>
        <name>Ca(2+)</name>
        <dbReference type="ChEBI" id="CHEBI:29108"/>
        <label>1</label>
    </ligand>
</feature>
<dbReference type="GO" id="GO:0046872">
    <property type="term" value="F:metal ion binding"/>
    <property type="evidence" value="ECO:0007669"/>
    <property type="project" value="UniProtKB-UniRule"/>
</dbReference>
<reference evidence="20 21" key="1">
    <citation type="submission" date="2024-01" db="EMBL/GenBank/DDBJ databases">
        <title>Genome assemblies of Stephania.</title>
        <authorList>
            <person name="Yang L."/>
        </authorList>
    </citation>
    <scope>NUCLEOTIDE SEQUENCE [LARGE SCALE GENOMIC DNA]</scope>
    <source>
        <strain evidence="20">QJT</strain>
        <tissue evidence="20">Leaf</tissue>
    </source>
</reference>
<dbReference type="PROSITE" id="PS50873">
    <property type="entry name" value="PEROXIDASE_4"/>
    <property type="match status" value="1"/>
</dbReference>
<dbReference type="FunFam" id="1.10.420.10:FF:000001">
    <property type="entry name" value="Peroxidase"/>
    <property type="match status" value="1"/>
</dbReference>
<evidence type="ECO:0000256" key="18">
    <source>
        <dbReference type="RuleBase" id="RU362060"/>
    </source>
</evidence>
<dbReference type="GO" id="GO:0140825">
    <property type="term" value="F:lactoperoxidase activity"/>
    <property type="evidence" value="ECO:0007669"/>
    <property type="project" value="UniProtKB-EC"/>
</dbReference>
<feature type="binding site" evidence="15">
    <location>
        <position position="199"/>
    </location>
    <ligand>
        <name>Ca(2+)</name>
        <dbReference type="ChEBI" id="CHEBI:29108"/>
        <label>2</label>
    </ligand>
</feature>
<feature type="disulfide bond" evidence="17">
    <location>
        <begin position="126"/>
        <end position="320"/>
    </location>
</feature>
<organism evidence="20 21">
    <name type="scientific">Stephania japonica</name>
    <dbReference type="NCBI Taxonomy" id="461633"/>
    <lineage>
        <taxon>Eukaryota</taxon>
        <taxon>Viridiplantae</taxon>
        <taxon>Streptophyta</taxon>
        <taxon>Embryophyta</taxon>
        <taxon>Tracheophyta</taxon>
        <taxon>Spermatophyta</taxon>
        <taxon>Magnoliopsida</taxon>
        <taxon>Ranunculales</taxon>
        <taxon>Menispermaceae</taxon>
        <taxon>Menispermoideae</taxon>
        <taxon>Cissampelideae</taxon>
        <taxon>Stephania</taxon>
    </lineage>
</organism>
<evidence type="ECO:0000256" key="13">
    <source>
        <dbReference type="PIRSR" id="PIRSR600823-1"/>
    </source>
</evidence>
<feature type="disulfide bond" evidence="17">
    <location>
        <begin position="40"/>
        <end position="120"/>
    </location>
</feature>
<dbReference type="AlphaFoldDB" id="A0AAP0NQL5"/>
<feature type="binding site" evidence="15">
    <location>
        <position position="244"/>
    </location>
    <ligand>
        <name>Ca(2+)</name>
        <dbReference type="ChEBI" id="CHEBI:29108"/>
        <label>2</label>
    </ligand>
</feature>
<dbReference type="CDD" id="cd00693">
    <property type="entry name" value="secretory_peroxidase"/>
    <property type="match status" value="1"/>
</dbReference>
<evidence type="ECO:0000256" key="15">
    <source>
        <dbReference type="PIRSR" id="PIRSR600823-3"/>
    </source>
</evidence>
<feature type="binding site" evidence="15">
    <location>
        <position position="81"/>
    </location>
    <ligand>
        <name>Ca(2+)</name>
        <dbReference type="ChEBI" id="CHEBI:29108"/>
        <label>1</label>
    </ligand>
</feature>
<comment type="cofactor">
    <cofactor evidence="15 18">
        <name>heme b</name>
        <dbReference type="ChEBI" id="CHEBI:60344"/>
    </cofactor>
    <text evidence="15 18">Binds 1 heme b (iron(II)-protoporphyrin IX) group per subunit.</text>
</comment>
<feature type="domain" description="Plant heme peroxidase family profile" evidence="19">
    <location>
        <begin position="30"/>
        <end position="324"/>
    </location>
</feature>
<comment type="function">
    <text evidence="18">Removal of H(2)O(2), oxidation of toxic reductants, biosynthesis and degradation of lignin, suberization, auxin catabolism, response to environmental stresses such as wounding, pathogen attack and oxidative stress.</text>
</comment>
<comment type="catalytic activity">
    <reaction evidence="1 18">
        <text>2 a phenolic donor + H2O2 = 2 a phenolic radical donor + 2 H2O</text>
        <dbReference type="Rhea" id="RHEA:56136"/>
        <dbReference type="ChEBI" id="CHEBI:15377"/>
        <dbReference type="ChEBI" id="CHEBI:16240"/>
        <dbReference type="ChEBI" id="CHEBI:139520"/>
        <dbReference type="ChEBI" id="CHEBI:139521"/>
        <dbReference type="EC" id="1.11.1.7"/>
    </reaction>
</comment>
<dbReference type="Gene3D" id="1.10.420.10">
    <property type="entry name" value="Peroxidase, domain 2"/>
    <property type="match status" value="1"/>
</dbReference>
<evidence type="ECO:0000256" key="14">
    <source>
        <dbReference type="PIRSR" id="PIRSR600823-2"/>
    </source>
</evidence>
<dbReference type="InterPro" id="IPR019794">
    <property type="entry name" value="Peroxidases_AS"/>
</dbReference>
<dbReference type="FunFam" id="1.10.520.10:FF:000001">
    <property type="entry name" value="Peroxidase"/>
    <property type="match status" value="1"/>
</dbReference>
<gene>
    <name evidence="20" type="ORF">Sjap_014620</name>
</gene>
<keyword evidence="21" id="KW-1185">Reference proteome</keyword>
<keyword evidence="18" id="KW-0732">Signal</keyword>
<feature type="disulfide bond" evidence="17">
    <location>
        <begin position="73"/>
        <end position="78"/>
    </location>
</feature>
<evidence type="ECO:0000256" key="4">
    <source>
        <dbReference type="ARBA" id="ARBA00022559"/>
    </source>
</evidence>
<evidence type="ECO:0000256" key="9">
    <source>
        <dbReference type="ARBA" id="ARBA00023004"/>
    </source>
</evidence>
<dbReference type="GO" id="GO:0020037">
    <property type="term" value="F:heme binding"/>
    <property type="evidence" value="ECO:0007669"/>
    <property type="project" value="UniProtKB-UniRule"/>
</dbReference>
<feature type="binding site" evidence="15">
    <location>
        <position position="72"/>
    </location>
    <ligand>
        <name>Ca(2+)</name>
        <dbReference type="ChEBI" id="CHEBI:29108"/>
        <label>1</label>
    </ligand>
</feature>
<dbReference type="GO" id="GO:0005576">
    <property type="term" value="C:extracellular region"/>
    <property type="evidence" value="ECO:0007669"/>
    <property type="project" value="UniProtKB-SubCell"/>
</dbReference>
<dbReference type="PROSITE" id="PS00436">
    <property type="entry name" value="PEROXIDASE_2"/>
    <property type="match status" value="1"/>
</dbReference>
<feature type="binding site" evidence="15">
    <location>
        <position position="75"/>
    </location>
    <ligand>
        <name>Ca(2+)</name>
        <dbReference type="ChEBI" id="CHEBI:29108"/>
        <label>1</label>
    </ligand>
</feature>
<keyword evidence="4 18" id="KW-0575">Peroxidase</keyword>
<evidence type="ECO:0000256" key="5">
    <source>
        <dbReference type="ARBA" id="ARBA00022617"/>
    </source>
</evidence>
<feature type="binding site" evidence="15">
    <location>
        <position position="79"/>
    </location>
    <ligand>
        <name>Ca(2+)</name>
        <dbReference type="ChEBI" id="CHEBI:29108"/>
        <label>1</label>
    </ligand>
</feature>
<feature type="site" description="Transition state stabilizer" evidence="16">
    <location>
        <position position="67"/>
    </location>
</feature>
<dbReference type="GO" id="GO:0042744">
    <property type="term" value="P:hydrogen peroxide catabolic process"/>
    <property type="evidence" value="ECO:0007669"/>
    <property type="project" value="UniProtKB-KW"/>
</dbReference>
<dbReference type="InterPro" id="IPR000823">
    <property type="entry name" value="Peroxidase_pln"/>
</dbReference>
<evidence type="ECO:0000313" key="20">
    <source>
        <dbReference type="EMBL" id="KAK9115673.1"/>
    </source>
</evidence>
<evidence type="ECO:0000256" key="2">
    <source>
        <dbReference type="ARBA" id="ARBA00006873"/>
    </source>
</evidence>
<feature type="binding site" description="axial binding residue" evidence="15">
    <location>
        <position position="198"/>
    </location>
    <ligand>
        <name>heme b</name>
        <dbReference type="ChEBI" id="CHEBI:60344"/>
    </ligand>
    <ligandPart>
        <name>Fe</name>
        <dbReference type="ChEBI" id="CHEBI:18248"/>
    </ligandPart>
</feature>
<dbReference type="EMBL" id="JBBNAE010000006">
    <property type="protein sequence ID" value="KAK9115673.1"/>
    <property type="molecule type" value="Genomic_DNA"/>
</dbReference>
<dbReference type="PANTHER" id="PTHR31388:SF115">
    <property type="entry name" value="PEROXIDASE 5"/>
    <property type="match status" value="1"/>
</dbReference>
<comment type="similarity">
    <text evidence="18">Belongs to the peroxidase family. Classical plant (class III) peroxidase subfamily.</text>
</comment>
<dbReference type="InterPro" id="IPR033905">
    <property type="entry name" value="Secretory_peroxidase"/>
</dbReference>
<dbReference type="SUPFAM" id="SSF48113">
    <property type="entry name" value="Heme-dependent peroxidases"/>
    <property type="match status" value="1"/>
</dbReference>
<keyword evidence="11" id="KW-0325">Glycoprotein</keyword>
<evidence type="ECO:0000259" key="19">
    <source>
        <dbReference type="PROSITE" id="PS50873"/>
    </source>
</evidence>
<feature type="active site" description="Proton acceptor" evidence="13">
    <location>
        <position position="71"/>
    </location>
</feature>
<evidence type="ECO:0000256" key="11">
    <source>
        <dbReference type="ARBA" id="ARBA00023180"/>
    </source>
</evidence>
<evidence type="ECO:0000256" key="17">
    <source>
        <dbReference type="PIRSR" id="PIRSR600823-5"/>
    </source>
</evidence>
<dbReference type="EC" id="1.11.1.7" evidence="3 18"/>
<dbReference type="Pfam" id="PF00141">
    <property type="entry name" value="peroxidase"/>
    <property type="match status" value="1"/>
</dbReference>
<keyword evidence="7 15" id="KW-0106">Calcium</keyword>
<comment type="similarity">
    <text evidence="2">Belongs to the peroxidase family. Ascorbate peroxidase subfamily.</text>
</comment>
<feature type="binding site" evidence="15">
    <location>
        <position position="93"/>
    </location>
    <ligand>
        <name>Ca(2+)</name>
        <dbReference type="ChEBI" id="CHEBI:29108"/>
        <label>1</label>
    </ligand>
</feature>
<keyword evidence="8 18" id="KW-0560">Oxidoreductase</keyword>
<feature type="disulfide bond" evidence="17">
    <location>
        <begin position="205"/>
        <end position="231"/>
    </location>
</feature>
<keyword evidence="9 15" id="KW-0408">Iron</keyword>
<evidence type="ECO:0000256" key="7">
    <source>
        <dbReference type="ARBA" id="ARBA00022837"/>
    </source>
</evidence>
<dbReference type="Proteomes" id="UP001417504">
    <property type="component" value="Unassembled WGS sequence"/>
</dbReference>
<sequence length="326" mass="35101">MASSLAFLASSTLIFLLLILNNNVIESQAQLSPSFYARTCPNALPIIKAAVRTAVSRERRMAASLLRLHFHDCFVQGCDASLLLNNGPSITSEKNAFQNDGSLRGYEVIDAIKSRVESVCPGVVSCADILAVVARDATVAVGGQSWDVKLGRRDSVTANRALAEANLPRATATLGELLQNFNRQGLNARDLVILSGAHTIGQATCGVFRARLYNNNTNIDAGFRATRRRNCPINGGDGNLAPLDLVTPNNFDNNYFKNLVQRKGLLPTDQALFNGGSTDGFVIKYSRNNGAFRSDFAAAMVKMGDIRPLVGSAGQIRRICSAPNRV</sequence>
<dbReference type="InterPro" id="IPR019793">
    <property type="entry name" value="Peroxidases_heam-ligand_BS"/>
</dbReference>
<dbReference type="InterPro" id="IPR010255">
    <property type="entry name" value="Haem_peroxidase_sf"/>
</dbReference>
<evidence type="ECO:0000256" key="16">
    <source>
        <dbReference type="PIRSR" id="PIRSR600823-4"/>
    </source>
</evidence>
<protein>
    <recommendedName>
        <fullName evidence="3 18">Peroxidase</fullName>
        <ecNumber evidence="3 18">1.11.1.7</ecNumber>
    </recommendedName>
</protein>
<keyword evidence="18" id="KW-0964">Secreted</keyword>
<dbReference type="PANTHER" id="PTHR31388">
    <property type="entry name" value="PEROXIDASE 72-RELATED"/>
    <property type="match status" value="1"/>
</dbReference>
<evidence type="ECO:0000313" key="21">
    <source>
        <dbReference type="Proteomes" id="UP001417504"/>
    </source>
</evidence>
<name>A0AAP0NQL5_9MAGN</name>
<dbReference type="Gene3D" id="1.10.520.10">
    <property type="match status" value="1"/>
</dbReference>
<evidence type="ECO:0000256" key="1">
    <source>
        <dbReference type="ARBA" id="ARBA00000189"/>
    </source>
</evidence>
<evidence type="ECO:0000256" key="3">
    <source>
        <dbReference type="ARBA" id="ARBA00012313"/>
    </source>
</evidence>
<evidence type="ECO:0000256" key="8">
    <source>
        <dbReference type="ARBA" id="ARBA00023002"/>
    </source>
</evidence>
<dbReference type="PRINTS" id="PR00461">
    <property type="entry name" value="PLPEROXIDASE"/>
</dbReference>
<dbReference type="PROSITE" id="PS00435">
    <property type="entry name" value="PEROXIDASE_1"/>
    <property type="match status" value="1"/>
</dbReference>
<keyword evidence="5 18" id="KW-0349">Heme</keyword>
<evidence type="ECO:0000256" key="6">
    <source>
        <dbReference type="ARBA" id="ARBA00022723"/>
    </source>
</evidence>
<dbReference type="GO" id="GO:0006979">
    <property type="term" value="P:response to oxidative stress"/>
    <property type="evidence" value="ECO:0007669"/>
    <property type="project" value="UniProtKB-UniRule"/>
</dbReference>
<comment type="caution">
    <text evidence="20">The sequence shown here is derived from an EMBL/GenBank/DDBJ whole genome shotgun (WGS) entry which is preliminary data.</text>
</comment>
<comment type="subcellular location">
    <subcellularLocation>
        <location evidence="18">Secreted</location>
    </subcellularLocation>
</comment>
<evidence type="ECO:0000256" key="10">
    <source>
        <dbReference type="ARBA" id="ARBA00023157"/>
    </source>
</evidence>
<accession>A0AAP0NQL5</accession>
<keyword evidence="6 15" id="KW-0479">Metal-binding</keyword>
<feature type="binding site" evidence="14">
    <location>
        <position position="168"/>
    </location>
    <ligand>
        <name>substrate</name>
    </ligand>
</feature>
<feature type="signal peptide" evidence="18">
    <location>
        <begin position="1"/>
        <end position="29"/>
    </location>
</feature>
<keyword evidence="12 18" id="KW-0376">Hydrogen peroxide</keyword>
<comment type="cofactor">
    <cofactor evidence="15 18">
        <name>Ca(2+)</name>
        <dbReference type="ChEBI" id="CHEBI:29108"/>
    </cofactor>
    <text evidence="15 18">Binds 2 calcium ions per subunit.</text>
</comment>